<sequence length="627" mass="71554">MFKSKKEKKPTTRKIRKFKLKDVDKPNLFKEIFPYTDVSKIVFDNKIIPPRPAKEIFITDTTFRDGQQSRPPYTAEQIVKIYELMSKLGGPNGVIRQSEFFLYSKKDKEAVEKCQALGLRYPEITGWIRASKDDVPLVKELGLKETGLLTSVSDYHIFLKLNKKRSQAMNDYLNIVRSILDLGIIPRCHFEDITRADIYGFCVPFAQELMKLREESGIDIRIRLCDTMGYGVTYPGAALPRSVDKLVHAFLNDAGVPGRLLEWHGHNDFHKAMINATTAWLHGCSAANSTLLGLGERTGNPPIEGLIFEYIALKGNNGIDTTVITDIADYFEKAIGVKIPHNYPFVGLGFNVTSAGVHADGLIKCEEIYNIFDTRKLLKRPITTTITDKSGNAGIAFWINQRFNLEGSKMIDKRHPAISKIHKWVSEQYETGRVTSISPEEMEKKVRLHLPEYFMSELEKIKFIAEKAAVAIVNQIIEHPLMKNMDTVQQEMLMQQFVDEHPSIQFAYVVDMNGRKTTKNITNIEDRAKYENYGVGTDQSDREWFINPLRTGKVYVSDFFISKMTGILCFTVSAPIVNDQDQMMGIFGVDIQFEDWVKRAEDMDDMDHIALRAEYKEIKSKAKHGHH</sequence>
<proteinExistence type="predicted"/>
<dbReference type="InterPro" id="IPR029151">
    <property type="entry name" value="Sensor-like_sf"/>
</dbReference>
<dbReference type="PANTHER" id="PTHR42880">
    <property type="entry name" value="HOMOCITRATE SYNTHASE"/>
    <property type="match status" value="1"/>
</dbReference>
<accession>A0A0W8FL88</accession>
<dbReference type="InterPro" id="IPR000891">
    <property type="entry name" value="PYR_CT"/>
</dbReference>
<dbReference type="EMBL" id="LNQE01001032">
    <property type="protein sequence ID" value="KUG21690.1"/>
    <property type="molecule type" value="Genomic_DNA"/>
</dbReference>
<dbReference type="SUPFAM" id="SSF103190">
    <property type="entry name" value="Sensory domain-like"/>
    <property type="match status" value="1"/>
</dbReference>
<evidence type="ECO:0000313" key="3">
    <source>
        <dbReference type="EMBL" id="KUG21690.1"/>
    </source>
</evidence>
<dbReference type="CDD" id="cd18773">
    <property type="entry name" value="PDC1_HK_sensor"/>
    <property type="match status" value="1"/>
</dbReference>
<dbReference type="CDD" id="cd07947">
    <property type="entry name" value="DRE_TIM_Re_CS"/>
    <property type="match status" value="1"/>
</dbReference>
<reference evidence="3" key="1">
    <citation type="journal article" date="2015" name="Proc. Natl. Acad. Sci. U.S.A.">
        <title>Networks of energetic and metabolic interactions define dynamics in microbial communities.</title>
        <authorList>
            <person name="Embree M."/>
            <person name="Liu J.K."/>
            <person name="Al-Bassam M.M."/>
            <person name="Zengler K."/>
        </authorList>
    </citation>
    <scope>NUCLEOTIDE SEQUENCE</scope>
</reference>
<protein>
    <submittedName>
        <fullName evidence="3">Isopropylmalate/homocitrate/citramalate synthase-like protein</fullName>
    </submittedName>
</protein>
<dbReference type="GO" id="GO:0016740">
    <property type="term" value="F:transferase activity"/>
    <property type="evidence" value="ECO:0007669"/>
    <property type="project" value="UniProtKB-KW"/>
</dbReference>
<dbReference type="Gene3D" id="3.30.450.20">
    <property type="entry name" value="PAS domain"/>
    <property type="match status" value="1"/>
</dbReference>
<keyword evidence="1" id="KW-0808">Transferase</keyword>
<name>A0A0W8FL88_9ZZZZ</name>
<dbReference type="SUPFAM" id="SSF51569">
    <property type="entry name" value="Aldolase"/>
    <property type="match status" value="1"/>
</dbReference>
<dbReference type="Gene3D" id="3.20.20.70">
    <property type="entry name" value="Aldolase class I"/>
    <property type="match status" value="1"/>
</dbReference>
<organism evidence="3">
    <name type="scientific">hydrocarbon metagenome</name>
    <dbReference type="NCBI Taxonomy" id="938273"/>
    <lineage>
        <taxon>unclassified sequences</taxon>
        <taxon>metagenomes</taxon>
        <taxon>ecological metagenomes</taxon>
    </lineage>
</organism>
<dbReference type="InterPro" id="IPR013785">
    <property type="entry name" value="Aldolase_TIM"/>
</dbReference>
<dbReference type="PROSITE" id="PS50991">
    <property type="entry name" value="PYR_CT"/>
    <property type="match status" value="1"/>
</dbReference>
<dbReference type="AlphaFoldDB" id="A0A0W8FL88"/>
<evidence type="ECO:0000256" key="1">
    <source>
        <dbReference type="ARBA" id="ARBA00022679"/>
    </source>
</evidence>
<dbReference type="Pfam" id="PF22673">
    <property type="entry name" value="MCP-like_PDC_1"/>
    <property type="match status" value="1"/>
</dbReference>
<gene>
    <name evidence="3" type="ORF">ASZ90_008560</name>
</gene>
<comment type="caution">
    <text evidence="3">The sequence shown here is derived from an EMBL/GenBank/DDBJ whole genome shotgun (WGS) entry which is preliminary data.</text>
</comment>
<evidence type="ECO:0000259" key="2">
    <source>
        <dbReference type="PROSITE" id="PS50991"/>
    </source>
</evidence>
<dbReference type="PANTHER" id="PTHR42880:SF1">
    <property type="entry name" value="ISOPROPYLMALATE_HOMOCITRATE_CITRAMALATE SYNTHASE FAMILY PROTEIN"/>
    <property type="match status" value="1"/>
</dbReference>
<feature type="domain" description="Pyruvate carboxyltransferase" evidence="2">
    <location>
        <begin position="56"/>
        <end position="325"/>
    </location>
</feature>
<dbReference type="Pfam" id="PF00682">
    <property type="entry name" value="HMGL-like"/>
    <property type="match status" value="1"/>
</dbReference>